<keyword evidence="16" id="KW-1185">Reference proteome</keyword>
<comment type="similarity">
    <text evidence="2">Belongs to the TRAFAC class TrmE-Era-EngA-EngB-Septin-like GTPase superfamily. AIG1/Toc34/Toc159-like paraseptin GTPase family. IAN subfamily.</text>
</comment>
<dbReference type="Pfam" id="PF21479">
    <property type="entry name" value="DIKK1-2-4_C-subdom2"/>
    <property type="match status" value="1"/>
</dbReference>
<dbReference type="GO" id="GO:0048019">
    <property type="term" value="F:receptor antagonist activity"/>
    <property type="evidence" value="ECO:0007669"/>
    <property type="project" value="TreeGrafter"/>
</dbReference>
<evidence type="ECO:0000256" key="9">
    <source>
        <dbReference type="ARBA" id="ARBA00023157"/>
    </source>
</evidence>
<evidence type="ECO:0000256" key="10">
    <source>
        <dbReference type="SAM" id="MobiDB-lite"/>
    </source>
</evidence>
<evidence type="ECO:0000256" key="7">
    <source>
        <dbReference type="ARBA" id="ARBA00022729"/>
    </source>
</evidence>
<keyword evidence="9" id="KW-1015">Disulfide bond</keyword>
<feature type="compositionally biased region" description="Low complexity" evidence="10">
    <location>
        <begin position="271"/>
        <end position="284"/>
    </location>
</feature>
<gene>
    <name evidence="15" type="ORF">KC01_LOCUS19651</name>
</gene>
<name>A0AAV2KJP6_KNICA</name>
<dbReference type="InterPro" id="IPR006703">
    <property type="entry name" value="G_AIG1"/>
</dbReference>
<keyword evidence="5" id="KW-0964">Secreted</keyword>
<feature type="domain" description="Dickkopf-related protein 1/2/4 C-terminal subdomain 2" evidence="13">
    <location>
        <begin position="216"/>
        <end position="258"/>
    </location>
</feature>
<dbReference type="GO" id="GO:0005525">
    <property type="term" value="F:GTP binding"/>
    <property type="evidence" value="ECO:0007669"/>
    <property type="project" value="InterPro"/>
</dbReference>
<dbReference type="PANTHER" id="PTHR12113:SF12">
    <property type="entry name" value="DICKKOPF-RELATED PROTEIN 2"/>
    <property type="match status" value="1"/>
</dbReference>
<comment type="similarity">
    <text evidence="3">Belongs to the dickkopf family.</text>
</comment>
<dbReference type="GO" id="GO:0039706">
    <property type="term" value="F:co-receptor binding"/>
    <property type="evidence" value="ECO:0007669"/>
    <property type="project" value="TreeGrafter"/>
</dbReference>
<evidence type="ECO:0000259" key="11">
    <source>
        <dbReference type="Pfam" id="PF04548"/>
    </source>
</evidence>
<dbReference type="Pfam" id="PF04548">
    <property type="entry name" value="AIG1"/>
    <property type="match status" value="1"/>
</dbReference>
<dbReference type="Proteomes" id="UP001497482">
    <property type="component" value="Chromosome 19"/>
</dbReference>
<dbReference type="FunFam" id="2.10.80.10:FF:000001">
    <property type="entry name" value="Dickkopf WNT-signaling pathway inhibitor 2"/>
    <property type="match status" value="1"/>
</dbReference>
<keyword evidence="4" id="KW-0217">Developmental protein</keyword>
<dbReference type="Gene3D" id="2.10.80.10">
    <property type="entry name" value="Lipase, subunit A"/>
    <property type="match status" value="1"/>
</dbReference>
<reference evidence="15 16" key="1">
    <citation type="submission" date="2024-04" db="EMBL/GenBank/DDBJ databases">
        <authorList>
            <person name="Waldvogel A.-M."/>
            <person name="Schoenle A."/>
        </authorList>
    </citation>
    <scope>NUCLEOTIDE SEQUENCE [LARGE SCALE GENOMIC DNA]</scope>
</reference>
<evidence type="ECO:0000313" key="15">
    <source>
        <dbReference type="EMBL" id="CAL1590087.1"/>
    </source>
</evidence>
<keyword evidence="7" id="KW-0732">Signal</keyword>
<dbReference type="EMBL" id="OZ035841">
    <property type="protein sequence ID" value="CAL1590087.1"/>
    <property type="molecule type" value="Genomic_DNA"/>
</dbReference>
<sequence>MARGRGLRGGGGVSGGGIDRARGQPNTDPLPDIVMLLQMTVSLLLLSFASLLVASRVKLNSIRTVILRNSHILPANRSMWEPGLDFSLYQCMSDLECREGSYCHSSPKAAPHSRCHTCRRRKRRCHRDGMCCPGSRCSNNICVGNDDGLVSQTIPTSGDSASSQKSWRRRGRADTKGGPEKGQVGDPCVRSSDCSDGLCCARHFWTRICKPVLRDGQVCTKHRRKGNPGLELFQRCPCGKGLSCRALREVKPQPNASLLVAAAANTKLAPSRHSSPHTSLLSTSKVNGQNATSSRRQQLVLSCSGAGVFQMSVQSRSKEISEENNNVSIQSLALNVLLLGERQSGQSSVGNALIGGSVFHTGSSTTGVSVTSHLQHVCRTFPRYFRRNGAESHLCLRVIDTSPVKPHPQEMHALCPEGVHVIALVVRADMMGEGTQLDTEAKSLFGPHWFKHSLLIVTHCDRLKTTQPSLFLTKAVDWLGALSDRLVGGVLFVDSSTDWPSLIGEPIREKILCLSARNHHQSLSVLGPEMTTET</sequence>
<dbReference type="InterPro" id="IPR048499">
    <property type="entry name" value="DIKK1/2/4_C-subdom2"/>
</dbReference>
<evidence type="ECO:0000256" key="6">
    <source>
        <dbReference type="ARBA" id="ARBA00022687"/>
    </source>
</evidence>
<evidence type="ECO:0000259" key="14">
    <source>
        <dbReference type="Pfam" id="PF21481"/>
    </source>
</evidence>
<dbReference type="Gene3D" id="3.40.50.300">
    <property type="entry name" value="P-loop containing nucleotide triphosphate hydrolases"/>
    <property type="match status" value="1"/>
</dbReference>
<dbReference type="PANTHER" id="PTHR12113">
    <property type="entry name" value="DICKKOPF3-LIKE 3"/>
    <property type="match status" value="1"/>
</dbReference>
<proteinExistence type="inferred from homology"/>
<evidence type="ECO:0000259" key="13">
    <source>
        <dbReference type="Pfam" id="PF21479"/>
    </source>
</evidence>
<accession>A0AAV2KJP6</accession>
<feature type="region of interest" description="Disordered" evidence="10">
    <location>
        <begin position="268"/>
        <end position="289"/>
    </location>
</feature>
<dbReference type="InterPro" id="IPR006796">
    <property type="entry name" value="Dickkopf_N"/>
</dbReference>
<evidence type="ECO:0000256" key="3">
    <source>
        <dbReference type="ARBA" id="ARBA00010842"/>
    </source>
</evidence>
<feature type="region of interest" description="Disordered" evidence="10">
    <location>
        <begin position="153"/>
        <end position="187"/>
    </location>
</feature>
<keyword evidence="6" id="KW-0879">Wnt signaling pathway</keyword>
<dbReference type="InterPro" id="IPR047304">
    <property type="entry name" value="Dkk1_Cys2"/>
</dbReference>
<feature type="domain" description="Dickkopf N-terminal cysteine-rich" evidence="12">
    <location>
        <begin position="90"/>
        <end position="143"/>
    </location>
</feature>
<feature type="domain" description="AIG1-type G" evidence="11">
    <location>
        <begin position="334"/>
        <end position="473"/>
    </location>
</feature>
<keyword evidence="8" id="KW-0547">Nucleotide-binding</keyword>
<dbReference type="InterPro" id="IPR039863">
    <property type="entry name" value="DKK1-4"/>
</dbReference>
<dbReference type="Pfam" id="PF04706">
    <property type="entry name" value="Dickkopf_N"/>
    <property type="match status" value="1"/>
</dbReference>
<dbReference type="SUPFAM" id="SSF52540">
    <property type="entry name" value="P-loop containing nucleoside triphosphate hydrolases"/>
    <property type="match status" value="1"/>
</dbReference>
<evidence type="ECO:0000256" key="5">
    <source>
        <dbReference type="ARBA" id="ARBA00022525"/>
    </source>
</evidence>
<evidence type="ECO:0000313" key="16">
    <source>
        <dbReference type="Proteomes" id="UP001497482"/>
    </source>
</evidence>
<dbReference type="GO" id="GO:0090090">
    <property type="term" value="P:negative regulation of canonical Wnt signaling pathway"/>
    <property type="evidence" value="ECO:0007669"/>
    <property type="project" value="TreeGrafter"/>
</dbReference>
<dbReference type="Pfam" id="PF21481">
    <property type="entry name" value="DIKK1-2-4_C-subdom1"/>
    <property type="match status" value="1"/>
</dbReference>
<dbReference type="AlphaFoldDB" id="A0AAV2KJP6"/>
<evidence type="ECO:0000256" key="1">
    <source>
        <dbReference type="ARBA" id="ARBA00004613"/>
    </source>
</evidence>
<feature type="region of interest" description="Disordered" evidence="10">
    <location>
        <begin position="1"/>
        <end position="25"/>
    </location>
</feature>
<comment type="subcellular location">
    <subcellularLocation>
        <location evidence="1">Secreted</location>
    </subcellularLocation>
</comment>
<evidence type="ECO:0000256" key="2">
    <source>
        <dbReference type="ARBA" id="ARBA00008535"/>
    </source>
</evidence>
<dbReference type="GO" id="GO:0005615">
    <property type="term" value="C:extracellular space"/>
    <property type="evidence" value="ECO:0007669"/>
    <property type="project" value="TreeGrafter"/>
</dbReference>
<dbReference type="InterPro" id="IPR027417">
    <property type="entry name" value="P-loop_NTPase"/>
</dbReference>
<evidence type="ECO:0000259" key="12">
    <source>
        <dbReference type="Pfam" id="PF04706"/>
    </source>
</evidence>
<dbReference type="CDD" id="cd23272">
    <property type="entry name" value="Dkk1_Cys2"/>
    <property type="match status" value="1"/>
</dbReference>
<evidence type="ECO:0000256" key="4">
    <source>
        <dbReference type="ARBA" id="ARBA00022473"/>
    </source>
</evidence>
<dbReference type="InterPro" id="IPR048500">
    <property type="entry name" value="DIKK1/2/4_C-subdom1"/>
</dbReference>
<feature type="compositionally biased region" description="Polar residues" evidence="10">
    <location>
        <begin position="153"/>
        <end position="165"/>
    </location>
</feature>
<protein>
    <submittedName>
        <fullName evidence="15">Uncharacterized protein</fullName>
    </submittedName>
</protein>
<organism evidence="15 16">
    <name type="scientific">Knipowitschia caucasica</name>
    <name type="common">Caucasian dwarf goby</name>
    <name type="synonym">Pomatoschistus caucasicus</name>
    <dbReference type="NCBI Taxonomy" id="637954"/>
    <lineage>
        <taxon>Eukaryota</taxon>
        <taxon>Metazoa</taxon>
        <taxon>Chordata</taxon>
        <taxon>Craniata</taxon>
        <taxon>Vertebrata</taxon>
        <taxon>Euteleostomi</taxon>
        <taxon>Actinopterygii</taxon>
        <taxon>Neopterygii</taxon>
        <taxon>Teleostei</taxon>
        <taxon>Neoteleostei</taxon>
        <taxon>Acanthomorphata</taxon>
        <taxon>Gobiaria</taxon>
        <taxon>Gobiiformes</taxon>
        <taxon>Gobioidei</taxon>
        <taxon>Gobiidae</taxon>
        <taxon>Gobiinae</taxon>
        <taxon>Knipowitschia</taxon>
    </lineage>
</organism>
<feature type="domain" description="Dickkopf-related protein 1/2/4 C-terminal subdomain 1" evidence="14">
    <location>
        <begin position="185"/>
        <end position="213"/>
    </location>
</feature>
<feature type="compositionally biased region" description="Gly residues" evidence="10">
    <location>
        <begin position="7"/>
        <end position="18"/>
    </location>
</feature>
<dbReference type="GO" id="GO:0016055">
    <property type="term" value="P:Wnt signaling pathway"/>
    <property type="evidence" value="ECO:0007669"/>
    <property type="project" value="UniProtKB-KW"/>
</dbReference>
<evidence type="ECO:0000256" key="8">
    <source>
        <dbReference type="ARBA" id="ARBA00022741"/>
    </source>
</evidence>